<keyword evidence="2" id="KW-1185">Reference proteome</keyword>
<dbReference type="SUPFAM" id="SSF56219">
    <property type="entry name" value="DNase I-like"/>
    <property type="match status" value="1"/>
</dbReference>
<dbReference type="Gene3D" id="3.60.10.10">
    <property type="entry name" value="Endonuclease/exonuclease/phosphatase"/>
    <property type="match status" value="1"/>
</dbReference>
<dbReference type="GO" id="GO:0006506">
    <property type="term" value="P:GPI anchor biosynthetic process"/>
    <property type="evidence" value="ECO:0007669"/>
    <property type="project" value="TreeGrafter"/>
</dbReference>
<organism evidence="1 2">
    <name type="scientific">Corchorus olitorius</name>
    <dbReference type="NCBI Taxonomy" id="93759"/>
    <lineage>
        <taxon>Eukaryota</taxon>
        <taxon>Viridiplantae</taxon>
        <taxon>Streptophyta</taxon>
        <taxon>Embryophyta</taxon>
        <taxon>Tracheophyta</taxon>
        <taxon>Spermatophyta</taxon>
        <taxon>Magnoliopsida</taxon>
        <taxon>eudicotyledons</taxon>
        <taxon>Gunneridae</taxon>
        <taxon>Pentapetalae</taxon>
        <taxon>rosids</taxon>
        <taxon>malvids</taxon>
        <taxon>Malvales</taxon>
        <taxon>Malvaceae</taxon>
        <taxon>Grewioideae</taxon>
        <taxon>Apeibeae</taxon>
        <taxon>Corchorus</taxon>
    </lineage>
</organism>
<gene>
    <name evidence="1" type="ORF">COLO4_12200</name>
</gene>
<dbReference type="AlphaFoldDB" id="A0A1R3K1S7"/>
<proteinExistence type="predicted"/>
<dbReference type="EMBL" id="AWUE01014859">
    <property type="protein sequence ID" value="OMP01036.1"/>
    <property type="molecule type" value="Genomic_DNA"/>
</dbReference>
<dbReference type="GO" id="GO:0016020">
    <property type="term" value="C:membrane"/>
    <property type="evidence" value="ECO:0007669"/>
    <property type="project" value="GOC"/>
</dbReference>
<protein>
    <submittedName>
        <fullName evidence="1">Uncharacterized protein</fullName>
    </submittedName>
</protein>
<dbReference type="STRING" id="93759.A0A1R3K1S7"/>
<dbReference type="InterPro" id="IPR036691">
    <property type="entry name" value="Endo/exonu/phosph_ase_sf"/>
</dbReference>
<comment type="caution">
    <text evidence="1">The sequence shown here is derived from an EMBL/GenBank/DDBJ whole genome shotgun (WGS) entry which is preliminary data.</text>
</comment>
<dbReference type="GO" id="GO:0005783">
    <property type="term" value="C:endoplasmic reticulum"/>
    <property type="evidence" value="ECO:0007669"/>
    <property type="project" value="TreeGrafter"/>
</dbReference>
<accession>A0A1R3K1S7</accession>
<evidence type="ECO:0000313" key="2">
    <source>
        <dbReference type="Proteomes" id="UP000187203"/>
    </source>
</evidence>
<name>A0A1R3K1S7_9ROSI</name>
<reference evidence="2" key="1">
    <citation type="submission" date="2013-09" db="EMBL/GenBank/DDBJ databases">
        <title>Corchorus olitorius genome sequencing.</title>
        <authorList>
            <person name="Alam M."/>
            <person name="Haque M.S."/>
            <person name="Islam M.S."/>
            <person name="Emdad E.M."/>
            <person name="Islam M.M."/>
            <person name="Ahmed B."/>
            <person name="Halim A."/>
            <person name="Hossen Q.M.M."/>
            <person name="Hossain M.Z."/>
            <person name="Ahmed R."/>
            <person name="Khan M.M."/>
            <person name="Islam R."/>
            <person name="Rashid M.M."/>
            <person name="Khan S.A."/>
            <person name="Rahman M.S."/>
            <person name="Alam M."/>
            <person name="Yahiya A.S."/>
            <person name="Khan M.S."/>
            <person name="Azam M.S."/>
            <person name="Haque T."/>
            <person name="Lashkar M.Z.H."/>
            <person name="Akhand A.I."/>
            <person name="Morshed G."/>
            <person name="Roy S."/>
            <person name="Uddin K.S."/>
            <person name="Rabeya T."/>
            <person name="Hossain A.S."/>
            <person name="Chowdhury A."/>
            <person name="Snigdha A.R."/>
            <person name="Mortoza M.S."/>
            <person name="Matin S.A."/>
            <person name="Hoque S.M.E."/>
            <person name="Islam M.K."/>
            <person name="Roy D.K."/>
            <person name="Haider R."/>
            <person name="Moosa M.M."/>
            <person name="Elias S.M."/>
            <person name="Hasan A.M."/>
            <person name="Jahan S."/>
            <person name="Shafiuddin M."/>
            <person name="Mahmood N."/>
            <person name="Shommy N.S."/>
        </authorList>
    </citation>
    <scope>NUCLEOTIDE SEQUENCE [LARGE SCALE GENOMIC DNA]</scope>
    <source>
        <strain evidence="2">cv. O-4</strain>
    </source>
</reference>
<sequence>MGLRSPFEFNIHNKSPICYPKGILKQSPLHDAHLSAETLQDVKAHEEKGMKPLSDLAAVLGMRYVFAESWALEYGNAFLSKWPIKRWTVQNIADDDDFRNVLKATIEVPWAREVNFYCTQLDHLDENWRMKQIKPN</sequence>
<dbReference type="OrthoDB" id="200415at2759"/>
<dbReference type="InterPro" id="IPR051916">
    <property type="entry name" value="GPI-anchor_lipid_remodeler"/>
</dbReference>
<dbReference type="Proteomes" id="UP000187203">
    <property type="component" value="Unassembled WGS sequence"/>
</dbReference>
<evidence type="ECO:0000313" key="1">
    <source>
        <dbReference type="EMBL" id="OMP01036.1"/>
    </source>
</evidence>
<dbReference type="PANTHER" id="PTHR14859">
    <property type="entry name" value="CALCOFLUOR WHITE HYPERSENSITIVE PROTEIN PRECURSOR"/>
    <property type="match status" value="1"/>
</dbReference>
<dbReference type="PANTHER" id="PTHR14859:SF10">
    <property type="entry name" value="DNASE I-LIKE SUPERFAMILY PROTEIN"/>
    <property type="match status" value="1"/>
</dbReference>